<proteinExistence type="predicted"/>
<gene>
    <name evidence="2" type="ORF">GQ55_7G277300</name>
</gene>
<feature type="compositionally biased region" description="Polar residues" evidence="1">
    <location>
        <begin position="74"/>
        <end position="83"/>
    </location>
</feature>
<evidence type="ECO:0000313" key="3">
    <source>
        <dbReference type="Proteomes" id="UP000244336"/>
    </source>
</evidence>
<dbReference type="Proteomes" id="UP000244336">
    <property type="component" value="Chromosome 7"/>
</dbReference>
<dbReference type="EMBL" id="CM009755">
    <property type="protein sequence ID" value="PUZ48832.1"/>
    <property type="molecule type" value="Genomic_DNA"/>
</dbReference>
<protein>
    <submittedName>
        <fullName evidence="2">Uncharacterized protein</fullName>
    </submittedName>
</protein>
<name>A0A2T7CZR4_9POAL</name>
<feature type="region of interest" description="Disordered" evidence="1">
    <location>
        <begin position="1"/>
        <end position="28"/>
    </location>
</feature>
<dbReference type="AlphaFoldDB" id="A0A2T7CZR4"/>
<keyword evidence="3" id="KW-1185">Reference proteome</keyword>
<feature type="compositionally biased region" description="Basic residues" evidence="1">
    <location>
        <begin position="1"/>
        <end position="11"/>
    </location>
</feature>
<sequence length="214" mass="23492">MASESRRRRGRPAAERGGTAAERCRGTRWRGAGPRGALSPFRGALFSFLSLFLSSFLLVQNRPSRADSVPRPNSPQSLHQVQITSTPTSLTLCATLQEPPRRRPWPTGPDPRAAIAAACPRFSPSPVTTRPWTSPANLGIPRPPDDVALLVPLRSTSFHARPWRRRRRYAAPRAALCRVTACRGSARPRWQRFLPAPPLAGLAGGGSRSPRRRS</sequence>
<accession>A0A2T7CZR4</accession>
<dbReference type="Gramene" id="PUZ48832">
    <property type="protein sequence ID" value="PUZ48832"/>
    <property type="gene ID" value="GQ55_7G277300"/>
</dbReference>
<organism evidence="2 3">
    <name type="scientific">Panicum hallii var. hallii</name>
    <dbReference type="NCBI Taxonomy" id="1504633"/>
    <lineage>
        <taxon>Eukaryota</taxon>
        <taxon>Viridiplantae</taxon>
        <taxon>Streptophyta</taxon>
        <taxon>Embryophyta</taxon>
        <taxon>Tracheophyta</taxon>
        <taxon>Spermatophyta</taxon>
        <taxon>Magnoliopsida</taxon>
        <taxon>Liliopsida</taxon>
        <taxon>Poales</taxon>
        <taxon>Poaceae</taxon>
        <taxon>PACMAD clade</taxon>
        <taxon>Panicoideae</taxon>
        <taxon>Panicodae</taxon>
        <taxon>Paniceae</taxon>
        <taxon>Panicinae</taxon>
        <taxon>Panicum</taxon>
        <taxon>Panicum sect. Panicum</taxon>
    </lineage>
</organism>
<reference evidence="2 3" key="1">
    <citation type="submission" date="2018-04" db="EMBL/GenBank/DDBJ databases">
        <title>WGS assembly of Panicum hallii var. hallii HAL2.</title>
        <authorList>
            <person name="Lovell J."/>
            <person name="Jenkins J."/>
            <person name="Lowry D."/>
            <person name="Mamidi S."/>
            <person name="Sreedasyam A."/>
            <person name="Weng X."/>
            <person name="Barry K."/>
            <person name="Bonette J."/>
            <person name="Campitelli B."/>
            <person name="Daum C."/>
            <person name="Gordon S."/>
            <person name="Gould B."/>
            <person name="Lipzen A."/>
            <person name="MacQueen A."/>
            <person name="Palacio-Mejia J."/>
            <person name="Plott C."/>
            <person name="Shakirov E."/>
            <person name="Shu S."/>
            <person name="Yoshinaga Y."/>
            <person name="Zane M."/>
            <person name="Rokhsar D."/>
            <person name="Grimwood J."/>
            <person name="Schmutz J."/>
            <person name="Juenger T."/>
        </authorList>
    </citation>
    <scope>NUCLEOTIDE SEQUENCE [LARGE SCALE GENOMIC DNA]</scope>
    <source>
        <strain evidence="3">cv. HAL2</strain>
    </source>
</reference>
<feature type="region of interest" description="Disordered" evidence="1">
    <location>
        <begin position="64"/>
        <end position="83"/>
    </location>
</feature>
<evidence type="ECO:0000313" key="2">
    <source>
        <dbReference type="EMBL" id="PUZ48832.1"/>
    </source>
</evidence>
<evidence type="ECO:0000256" key="1">
    <source>
        <dbReference type="SAM" id="MobiDB-lite"/>
    </source>
</evidence>